<dbReference type="EMBL" id="CM042021">
    <property type="protein sequence ID" value="KAI3817444.1"/>
    <property type="molecule type" value="Genomic_DNA"/>
</dbReference>
<reference evidence="1 2" key="2">
    <citation type="journal article" date="2022" name="Mol. Ecol. Resour.">
        <title>The genomes of chicory, endive, great burdock and yacon provide insights into Asteraceae paleo-polyploidization history and plant inulin production.</title>
        <authorList>
            <person name="Fan W."/>
            <person name="Wang S."/>
            <person name="Wang H."/>
            <person name="Wang A."/>
            <person name="Jiang F."/>
            <person name="Liu H."/>
            <person name="Zhao H."/>
            <person name="Xu D."/>
            <person name="Zhang Y."/>
        </authorList>
    </citation>
    <scope>NUCLEOTIDE SEQUENCE [LARGE SCALE GENOMIC DNA]</scope>
    <source>
        <strain evidence="2">cv. Yunnan</strain>
        <tissue evidence="1">Leaves</tissue>
    </source>
</reference>
<reference evidence="2" key="1">
    <citation type="journal article" date="2022" name="Mol. Ecol. Resour.">
        <title>The genomes of chicory, endive, great burdock and yacon provide insights into Asteraceae palaeo-polyploidization history and plant inulin production.</title>
        <authorList>
            <person name="Fan W."/>
            <person name="Wang S."/>
            <person name="Wang H."/>
            <person name="Wang A."/>
            <person name="Jiang F."/>
            <person name="Liu H."/>
            <person name="Zhao H."/>
            <person name="Xu D."/>
            <person name="Zhang Y."/>
        </authorList>
    </citation>
    <scope>NUCLEOTIDE SEQUENCE [LARGE SCALE GENOMIC DNA]</scope>
    <source>
        <strain evidence="2">cv. Yunnan</strain>
    </source>
</reference>
<gene>
    <name evidence="1" type="ORF">L1987_11235</name>
</gene>
<evidence type="ECO:0000313" key="2">
    <source>
        <dbReference type="Proteomes" id="UP001056120"/>
    </source>
</evidence>
<name>A0ACB9JB88_9ASTR</name>
<evidence type="ECO:0000313" key="1">
    <source>
        <dbReference type="EMBL" id="KAI3817444.1"/>
    </source>
</evidence>
<comment type="caution">
    <text evidence="1">The sequence shown here is derived from an EMBL/GenBank/DDBJ whole genome shotgun (WGS) entry which is preliminary data.</text>
</comment>
<sequence length="89" mass="10179">MSSGTVNLPTILVTVTCNPRRFPKREAQRISDAKPRTSLRSYWHTLPKKKEHTPLKTRVRYNKAISVHRTSHGAICGRYRSYSSQPAIS</sequence>
<proteinExistence type="predicted"/>
<dbReference type="Proteomes" id="UP001056120">
    <property type="component" value="Linkage Group LG04"/>
</dbReference>
<keyword evidence="2" id="KW-1185">Reference proteome</keyword>
<organism evidence="1 2">
    <name type="scientific">Smallanthus sonchifolius</name>
    <dbReference type="NCBI Taxonomy" id="185202"/>
    <lineage>
        <taxon>Eukaryota</taxon>
        <taxon>Viridiplantae</taxon>
        <taxon>Streptophyta</taxon>
        <taxon>Embryophyta</taxon>
        <taxon>Tracheophyta</taxon>
        <taxon>Spermatophyta</taxon>
        <taxon>Magnoliopsida</taxon>
        <taxon>eudicotyledons</taxon>
        <taxon>Gunneridae</taxon>
        <taxon>Pentapetalae</taxon>
        <taxon>asterids</taxon>
        <taxon>campanulids</taxon>
        <taxon>Asterales</taxon>
        <taxon>Asteraceae</taxon>
        <taxon>Asteroideae</taxon>
        <taxon>Heliantheae alliance</taxon>
        <taxon>Millerieae</taxon>
        <taxon>Smallanthus</taxon>
    </lineage>
</organism>
<accession>A0ACB9JB88</accession>
<protein>
    <submittedName>
        <fullName evidence="1">Uncharacterized protein</fullName>
    </submittedName>
</protein>